<dbReference type="InterPro" id="IPR050796">
    <property type="entry name" value="SCF_F-box_component"/>
</dbReference>
<dbReference type="Pfam" id="PF00646">
    <property type="entry name" value="F-box"/>
    <property type="match status" value="1"/>
</dbReference>
<name>A0A1R3K8E8_9ROSI</name>
<evidence type="ECO:0000313" key="2">
    <source>
        <dbReference type="EMBL" id="OMP03334.1"/>
    </source>
</evidence>
<evidence type="ECO:0000313" key="3">
    <source>
        <dbReference type="Proteomes" id="UP000187203"/>
    </source>
</evidence>
<protein>
    <recommendedName>
        <fullName evidence="1">F-box domain-containing protein</fullName>
    </recommendedName>
</protein>
<dbReference type="SUPFAM" id="SSF81383">
    <property type="entry name" value="F-box domain"/>
    <property type="match status" value="1"/>
</dbReference>
<dbReference type="InterPro" id="IPR036047">
    <property type="entry name" value="F-box-like_dom_sf"/>
</dbReference>
<dbReference type="Proteomes" id="UP000187203">
    <property type="component" value="Unassembled WGS sequence"/>
</dbReference>
<sequence length="316" mass="36660">MGLLLGKLQNSGDQKKKEYEKLENNFDDHVTVDMISGLPDDVTIDVLSRLPAEQVWELGKVSKRVFDLISSPDFAKYGIIKAGEKAGRRLYFQEADQGHIPCPREGLGEPSQVVVKNFLYWMAHTSRIDNAIIAFDTESEIFFTLPCPNYELGDPSTPNNFPIAFSGMRLFEMEGRLTCWFLGVEFGCVWFLDDIDDENRSNIPNWTLKCHLNLSRDFSEYPFYSSNSGIRLLRYQNKELLLVWGGRGVFRYNLSTWKVKKVEEFNRIYYSQDNIDLVAMGHTKSVVFLDDQVRGRCIYFERPDRSHWLEDEVKQD</sequence>
<accession>A0A1R3K8E8</accession>
<dbReference type="PANTHER" id="PTHR31672">
    <property type="entry name" value="BNACNNG10540D PROTEIN"/>
    <property type="match status" value="1"/>
</dbReference>
<comment type="caution">
    <text evidence="2">The sequence shown here is derived from an EMBL/GenBank/DDBJ whole genome shotgun (WGS) entry which is preliminary data.</text>
</comment>
<dbReference type="PROSITE" id="PS50181">
    <property type="entry name" value="FBOX"/>
    <property type="match status" value="1"/>
</dbReference>
<dbReference type="Gene3D" id="1.20.1280.50">
    <property type="match status" value="1"/>
</dbReference>
<dbReference type="AlphaFoldDB" id="A0A1R3K8E8"/>
<dbReference type="InterPro" id="IPR001810">
    <property type="entry name" value="F-box_dom"/>
</dbReference>
<dbReference type="OrthoDB" id="692435at2759"/>
<evidence type="ECO:0000259" key="1">
    <source>
        <dbReference type="PROSITE" id="PS50181"/>
    </source>
</evidence>
<reference evidence="3" key="1">
    <citation type="submission" date="2013-09" db="EMBL/GenBank/DDBJ databases">
        <title>Corchorus olitorius genome sequencing.</title>
        <authorList>
            <person name="Alam M."/>
            <person name="Haque M.S."/>
            <person name="Islam M.S."/>
            <person name="Emdad E.M."/>
            <person name="Islam M.M."/>
            <person name="Ahmed B."/>
            <person name="Halim A."/>
            <person name="Hossen Q.M.M."/>
            <person name="Hossain M.Z."/>
            <person name="Ahmed R."/>
            <person name="Khan M.M."/>
            <person name="Islam R."/>
            <person name="Rashid M.M."/>
            <person name="Khan S.A."/>
            <person name="Rahman M.S."/>
            <person name="Alam M."/>
            <person name="Yahiya A.S."/>
            <person name="Khan M.S."/>
            <person name="Azam M.S."/>
            <person name="Haque T."/>
            <person name="Lashkar M.Z.H."/>
            <person name="Akhand A.I."/>
            <person name="Morshed G."/>
            <person name="Roy S."/>
            <person name="Uddin K.S."/>
            <person name="Rabeya T."/>
            <person name="Hossain A.S."/>
            <person name="Chowdhury A."/>
            <person name="Snigdha A.R."/>
            <person name="Mortoza M.S."/>
            <person name="Matin S.A."/>
            <person name="Hoque S.M.E."/>
            <person name="Islam M.K."/>
            <person name="Roy D.K."/>
            <person name="Haider R."/>
            <person name="Moosa M.M."/>
            <person name="Elias S.M."/>
            <person name="Hasan A.M."/>
            <person name="Jahan S."/>
            <person name="Shafiuddin M."/>
            <person name="Mahmood N."/>
            <person name="Shommy N.S."/>
        </authorList>
    </citation>
    <scope>NUCLEOTIDE SEQUENCE [LARGE SCALE GENOMIC DNA]</scope>
    <source>
        <strain evidence="3">cv. O-4</strain>
    </source>
</reference>
<keyword evidence="3" id="KW-1185">Reference proteome</keyword>
<organism evidence="2 3">
    <name type="scientific">Corchorus olitorius</name>
    <dbReference type="NCBI Taxonomy" id="93759"/>
    <lineage>
        <taxon>Eukaryota</taxon>
        <taxon>Viridiplantae</taxon>
        <taxon>Streptophyta</taxon>
        <taxon>Embryophyta</taxon>
        <taxon>Tracheophyta</taxon>
        <taxon>Spermatophyta</taxon>
        <taxon>Magnoliopsida</taxon>
        <taxon>eudicotyledons</taxon>
        <taxon>Gunneridae</taxon>
        <taxon>Pentapetalae</taxon>
        <taxon>rosids</taxon>
        <taxon>malvids</taxon>
        <taxon>Malvales</taxon>
        <taxon>Malvaceae</taxon>
        <taxon>Grewioideae</taxon>
        <taxon>Apeibeae</taxon>
        <taxon>Corchorus</taxon>
    </lineage>
</organism>
<proteinExistence type="predicted"/>
<dbReference type="PANTHER" id="PTHR31672:SF13">
    <property type="entry name" value="F-BOX PROTEIN CPR30-LIKE"/>
    <property type="match status" value="1"/>
</dbReference>
<feature type="domain" description="F-box" evidence="1">
    <location>
        <begin position="32"/>
        <end position="77"/>
    </location>
</feature>
<gene>
    <name evidence="2" type="ORF">COLO4_10475</name>
</gene>
<dbReference type="EMBL" id="AWUE01014522">
    <property type="protein sequence ID" value="OMP03334.1"/>
    <property type="molecule type" value="Genomic_DNA"/>
</dbReference>